<evidence type="ECO:0000256" key="1">
    <source>
        <dbReference type="ARBA" id="ARBA00022729"/>
    </source>
</evidence>
<dbReference type="Pfam" id="PF04355">
    <property type="entry name" value="BamE"/>
    <property type="match status" value="1"/>
</dbReference>
<dbReference type="InterPro" id="IPR007450">
    <property type="entry name" value="BamE_dom"/>
</dbReference>
<keyword evidence="1" id="KW-0732">Signal</keyword>
<evidence type="ECO:0000256" key="2">
    <source>
        <dbReference type="ARBA" id="ARBA00023136"/>
    </source>
</evidence>
<organism evidence="4 5">
    <name type="scientific">Leclercia adecarboxylata</name>
    <dbReference type="NCBI Taxonomy" id="83655"/>
    <lineage>
        <taxon>Bacteria</taxon>
        <taxon>Pseudomonadati</taxon>
        <taxon>Pseudomonadota</taxon>
        <taxon>Gammaproteobacteria</taxon>
        <taxon>Enterobacterales</taxon>
        <taxon>Enterobacteriaceae</taxon>
        <taxon>Leclercia</taxon>
    </lineage>
</organism>
<dbReference type="EMBL" id="CP035382">
    <property type="protein sequence ID" value="QDK21262.1"/>
    <property type="molecule type" value="Genomic_DNA"/>
</dbReference>
<dbReference type="GO" id="GO:0019867">
    <property type="term" value="C:outer membrane"/>
    <property type="evidence" value="ECO:0007669"/>
    <property type="project" value="InterPro"/>
</dbReference>
<evidence type="ECO:0000259" key="3">
    <source>
        <dbReference type="Pfam" id="PF04355"/>
    </source>
</evidence>
<keyword evidence="2" id="KW-0472">Membrane</keyword>
<evidence type="ECO:0000313" key="5">
    <source>
        <dbReference type="Proteomes" id="UP000317812"/>
    </source>
</evidence>
<name>A0AAP9DEA7_9ENTR</name>
<feature type="domain" description="Outer membrane protein assembly factor BamE" evidence="3">
    <location>
        <begin position="29"/>
        <end position="96"/>
    </location>
</feature>
<dbReference type="InterPro" id="IPR037873">
    <property type="entry name" value="BamE-like"/>
</dbReference>
<reference evidence="4 5" key="1">
    <citation type="submission" date="2019-01" db="EMBL/GenBank/DDBJ databases">
        <title>Florfenicol resistance in Enterobacteriaceae and whole-genome sequence analysis of florfenicol-resistant Leclercia adecarboxylata strain R25.</title>
        <authorList>
            <person name="Bao Q."/>
            <person name="Ying Y."/>
        </authorList>
    </citation>
    <scope>NUCLEOTIDE SEQUENCE [LARGE SCALE GENOMIC DNA]</scope>
    <source>
        <strain evidence="4 5">R25</strain>
    </source>
</reference>
<protein>
    <submittedName>
        <fullName evidence="4">Outer membrane protein assembly factor BamE</fullName>
    </submittedName>
</protein>
<evidence type="ECO:0000313" key="4">
    <source>
        <dbReference type="EMBL" id="QDK21262.1"/>
    </source>
</evidence>
<gene>
    <name evidence="4" type="primary">bamE</name>
    <name evidence="4" type="ORF">ES815_15670</name>
</gene>
<dbReference type="Gene3D" id="3.30.1450.10">
    <property type="match status" value="1"/>
</dbReference>
<proteinExistence type="predicted"/>
<dbReference type="Proteomes" id="UP000317812">
    <property type="component" value="Chromosome"/>
</dbReference>
<dbReference type="AlphaFoldDB" id="A0AAP9DEA7"/>
<sequence length="103" mass="11852">MAMLSGCIRNVDRTQQGTVSKLQESDLDKKLVTGKTTKKDVLLLLGRPDIPQDYNHQNTWLYHSKVKGRALYVVVPVFYDESVTLVLTFNENKILTHREYKKA</sequence>
<accession>A0AAP9DEA7</accession>